<gene>
    <name evidence="1" type="ORF">GMARGA_LOCUS4976</name>
</gene>
<evidence type="ECO:0000313" key="1">
    <source>
        <dbReference type="EMBL" id="CAG8560152.1"/>
    </source>
</evidence>
<name>A0ABN7UC49_GIGMA</name>
<evidence type="ECO:0000313" key="2">
    <source>
        <dbReference type="Proteomes" id="UP000789901"/>
    </source>
</evidence>
<dbReference type="Proteomes" id="UP000789901">
    <property type="component" value="Unassembled WGS sequence"/>
</dbReference>
<sequence>MTLSFGLIPIELDPTEFITYEFTKELFVSLIEPSLKEQNLTGIFSFLDKIPTNSLSKILSTFVAANIPIPIYLSNDTHSQKGLKVLNELHDVIVAHKYHLFISVNQANTDYLETPFTKQLYKTYLNNREDCSGICNPNSIDISFHAASENYSRPSLAISEIYYDEPISSALSDIVKKLTKFAFYIVIHVSNKDFVGNELNDQFISTVNDISIECYGSHKRKILILFSGIKPQYFSKHKETIEELLCEKFTNDELWIELVVNNKKNALFERIKKDSFHKLKDTENPWLYWNSLSFTRILDNSTEDFLSENDFALSIAELGQFTCRADIFYASYCENEIETLKDKKHLETPEDSQNYKAESDINRDIMKFQNKQQNIRENRPIPVLMHFANVIKTNDIKYMREFARQADVYFKDHLISLTQKDDKIKNNTVESDTSNIQRKEIKQQIEDLDITIHDFWKEFVILSKLIRSDGSSTLKKLYDIDNKQLKKAYSVWICEGEAIQILEGPLDLKVPENLHCLITCFNVDFQPPLDDGARGYSAYMSYRHTSYKKKELDVLIIDSKGMGSTAAKYISRRTDFDKKMTLLGLMCSQILIVNTKGLTRDILDILEVFSYHIDALSNRDSNKPRICFVLRDMKDAKKAQNLAFLNILDSLKKMFNEILGSYDMDDFMIVEERDVHLLENAFTCSFDDFYPQSMITDSENFHYPAETFPIKISKLRKELLNSALIPSENHRSQIFKNVYGFITHMQAVWKEIDVRGNFLHFKDSKTIIQWSEMKKLVHGYGETTIKSYLENALNLIGEKTSKEQWNEDNETAFENELTQETELWCTKTIADFKEKISNQYEPQIIDEGENNIKAAFATKKRKLKATYAKSQRESKESWLIKSATMRIGETVGKIFREHNDKTPEEFRNIFSDSKRKELFNEEWKKVENDKENFMRTMIMEEDKLEQHVVTSFNQAIINRRAINNNSTNKRNSEERLKFNRIFWNKVSTPATLNKSNSKDIDTQLINSIKITEQTYTKKNDFKDIVIIRIKTKIKDTCGLICDDLFDRNALAIEFNQALEWLELLCNNIFILYDKFNNSHDHFKVKIEDFSPAEQYLRYQVFNEIKNNTTKWKSSQQKNLNKLCENLLNCFNDILSNSSYENIFSHFFKYVAESVETQLVIQEQYISEILESHLKQNWMSEERNPTRYAYEQSFGEYDVEKTLKERLKKIENDIKDALEKLGEIILVSQQHFSETLDKNLTLEKIILFKRDANFVKLIQRIFTRSGSSNETICPESLIENSIHVLGKCIISSPQDFYIVLKEDYNKYIQEFNTLWKTQRADLCKKSLINSIEISKNSYWNKVKGCPCTCPYCGSKCELAEHESNTNHRASIHLMNCFGGINLAKTREANLIICNEPKNFDATYHKGDENGLIFEKFTKKYYPEWWSLLGRKQPDDDQIKQVRAMWVNLKDELCRKFDMKDKTPENWCRDYKYLVK</sequence>
<protein>
    <submittedName>
        <fullName evidence="1">2939_t:CDS:1</fullName>
    </submittedName>
</protein>
<proteinExistence type="predicted"/>
<accession>A0ABN7UC49</accession>
<reference evidence="1 2" key="1">
    <citation type="submission" date="2021-06" db="EMBL/GenBank/DDBJ databases">
        <authorList>
            <person name="Kallberg Y."/>
            <person name="Tangrot J."/>
            <person name="Rosling A."/>
        </authorList>
    </citation>
    <scope>NUCLEOTIDE SEQUENCE [LARGE SCALE GENOMIC DNA]</scope>
    <source>
        <strain evidence="1 2">120-4 pot B 10/14</strain>
    </source>
</reference>
<organism evidence="1 2">
    <name type="scientific">Gigaspora margarita</name>
    <dbReference type="NCBI Taxonomy" id="4874"/>
    <lineage>
        <taxon>Eukaryota</taxon>
        <taxon>Fungi</taxon>
        <taxon>Fungi incertae sedis</taxon>
        <taxon>Mucoromycota</taxon>
        <taxon>Glomeromycotina</taxon>
        <taxon>Glomeromycetes</taxon>
        <taxon>Diversisporales</taxon>
        <taxon>Gigasporaceae</taxon>
        <taxon>Gigaspora</taxon>
    </lineage>
</organism>
<keyword evidence="2" id="KW-1185">Reference proteome</keyword>
<comment type="caution">
    <text evidence="1">The sequence shown here is derived from an EMBL/GenBank/DDBJ whole genome shotgun (WGS) entry which is preliminary data.</text>
</comment>
<dbReference type="EMBL" id="CAJVQB010002043">
    <property type="protein sequence ID" value="CAG8560152.1"/>
    <property type="molecule type" value="Genomic_DNA"/>
</dbReference>